<feature type="domain" description="R3H" evidence="1">
    <location>
        <begin position="22"/>
        <end position="84"/>
    </location>
</feature>
<dbReference type="SUPFAM" id="SSF82708">
    <property type="entry name" value="R3H domain"/>
    <property type="match status" value="1"/>
</dbReference>
<dbReference type="Proteomes" id="UP000319731">
    <property type="component" value="Unassembled WGS sequence"/>
</dbReference>
<dbReference type="InterPro" id="IPR001374">
    <property type="entry name" value="R3H_dom"/>
</dbReference>
<reference evidence="2 3" key="1">
    <citation type="journal article" date="2019" name="Sci. Rep.">
        <title>Comparative genomics of chytrid fungi reveal insights into the obligate biotrophic and pathogenic lifestyle of Synchytrium endobioticum.</title>
        <authorList>
            <person name="van de Vossenberg B.T.L.H."/>
            <person name="Warris S."/>
            <person name="Nguyen H.D.T."/>
            <person name="van Gent-Pelzer M.P.E."/>
            <person name="Joly D.L."/>
            <person name="van de Geest H.C."/>
            <person name="Bonants P.J.M."/>
            <person name="Smith D.S."/>
            <person name="Levesque C.A."/>
            <person name="van der Lee T.A.J."/>
        </authorList>
    </citation>
    <scope>NUCLEOTIDE SEQUENCE [LARGE SCALE GENOMIC DNA]</scope>
    <source>
        <strain evidence="2 3">JEL517</strain>
    </source>
</reference>
<dbReference type="GeneID" id="42002458"/>
<dbReference type="RefSeq" id="XP_031026766.1">
    <property type="nucleotide sequence ID" value="XM_031167161.1"/>
</dbReference>
<sequence>MESSSQPESEFDELYGNWEGWKLHSGQIKLWFKTIFEMAESSKEFRRTDATLRSQLHALSRLFGLHSKSTGTGHDRFITITKPPNWTPPATLPYTVPLDIDLNDTKAIPANDQAFQTYYASWNGWAARKPEIKHIFRHFFASNEDSVMVSDLTPAQLHEIRHTTIPLGLTDRHGSRTCDVIISKVNNFCYKVPEFATPFPSLSSLRRKSQHPERAGQRELLDGILPDLKWIICTDCWDADPYLKGYKRETYDKLYMDGFFDDPDWFD</sequence>
<protein>
    <recommendedName>
        <fullName evidence="1">R3H domain-containing protein</fullName>
    </recommendedName>
</protein>
<dbReference type="GO" id="GO:0003676">
    <property type="term" value="F:nucleic acid binding"/>
    <property type="evidence" value="ECO:0007669"/>
    <property type="project" value="UniProtKB-UniRule"/>
</dbReference>
<evidence type="ECO:0000313" key="3">
    <source>
        <dbReference type="Proteomes" id="UP000319731"/>
    </source>
</evidence>
<comment type="caution">
    <text evidence="2">The sequence shown here is derived from an EMBL/GenBank/DDBJ whole genome shotgun (WGS) entry which is preliminary data.</text>
</comment>
<evidence type="ECO:0000259" key="1">
    <source>
        <dbReference type="PROSITE" id="PS51061"/>
    </source>
</evidence>
<dbReference type="InterPro" id="IPR036867">
    <property type="entry name" value="R3H_dom_sf"/>
</dbReference>
<organism evidence="2 3">
    <name type="scientific">Synchytrium microbalum</name>
    <dbReference type="NCBI Taxonomy" id="1806994"/>
    <lineage>
        <taxon>Eukaryota</taxon>
        <taxon>Fungi</taxon>
        <taxon>Fungi incertae sedis</taxon>
        <taxon>Chytridiomycota</taxon>
        <taxon>Chytridiomycota incertae sedis</taxon>
        <taxon>Chytridiomycetes</taxon>
        <taxon>Synchytriales</taxon>
        <taxon>Synchytriaceae</taxon>
        <taxon>Synchytrium</taxon>
    </lineage>
</organism>
<dbReference type="AlphaFoldDB" id="A0A507CAC2"/>
<evidence type="ECO:0000313" key="2">
    <source>
        <dbReference type="EMBL" id="TPX36552.1"/>
    </source>
</evidence>
<gene>
    <name evidence="2" type="ORF">SmJEL517_g01233</name>
</gene>
<dbReference type="PROSITE" id="PS51061">
    <property type="entry name" value="R3H"/>
    <property type="match status" value="1"/>
</dbReference>
<name>A0A507CAC2_9FUNG</name>
<dbReference type="Gene3D" id="3.30.1370.50">
    <property type="entry name" value="R3H-like domain"/>
    <property type="match status" value="1"/>
</dbReference>
<keyword evidence="3" id="KW-1185">Reference proteome</keyword>
<accession>A0A507CAC2</accession>
<dbReference type="EMBL" id="QEAO01000004">
    <property type="protein sequence ID" value="TPX36552.1"/>
    <property type="molecule type" value="Genomic_DNA"/>
</dbReference>
<proteinExistence type="predicted"/>